<dbReference type="SUPFAM" id="SSF51556">
    <property type="entry name" value="Metallo-dependent hydrolases"/>
    <property type="match status" value="1"/>
</dbReference>
<dbReference type="AlphaFoldDB" id="X1LEQ0"/>
<sequence>MITAIINGRLLDCAGDVPLEDASVVIEDGVIKEIYSKRKPVPRGATIIDVGGRTVMPGLTDAHDHPAYTEMNPEKAENEPPLYIALKMAHNLERILQAGFTTIRDMGGAHWSLRQAVEEGLIRGPRLLIACAVLSPTGGHGDENLRGERLSHNDLGRLRTTARLCDGEAECRKATREQIRKGADHIKIVATGGIASPNDEPWHLQFCEAEIKAIVEEAESVGLYVGAHCEHDSGIRRAVKCGVRTIEHGLFLGEDTAKLMKEEGAYLVPTLATMWWGMTYGPEEGAADWVLRKYKEPLGPGKPDSLEAGVLAIQLARKVGVPIGSGADYWTSRSFGSEAMELKLKTESGMTPYEAIKSATIVNAEIMRMQDKIGS</sequence>
<dbReference type="InterPro" id="IPR057744">
    <property type="entry name" value="OTAase-like"/>
</dbReference>
<dbReference type="InterPro" id="IPR011059">
    <property type="entry name" value="Metal-dep_hydrolase_composite"/>
</dbReference>
<dbReference type="InterPro" id="IPR006680">
    <property type="entry name" value="Amidohydro-rel"/>
</dbReference>
<accession>X1LEQ0</accession>
<reference evidence="2" key="1">
    <citation type="journal article" date="2014" name="Front. Microbiol.">
        <title>High frequency of phylogenetically diverse reductive dehalogenase-homologous genes in deep subseafloor sedimentary metagenomes.</title>
        <authorList>
            <person name="Kawai M."/>
            <person name="Futagami T."/>
            <person name="Toyoda A."/>
            <person name="Takaki Y."/>
            <person name="Nishi S."/>
            <person name="Hori S."/>
            <person name="Arai W."/>
            <person name="Tsubouchi T."/>
            <person name="Morono Y."/>
            <person name="Uchiyama I."/>
            <person name="Ito T."/>
            <person name="Fujiyama A."/>
            <person name="Inagaki F."/>
            <person name="Takami H."/>
        </authorList>
    </citation>
    <scope>NUCLEOTIDE SEQUENCE</scope>
    <source>
        <strain evidence="2">Expedition CK06-06</strain>
    </source>
</reference>
<comment type="caution">
    <text evidence="2">The sequence shown here is derived from an EMBL/GenBank/DDBJ whole genome shotgun (WGS) entry which is preliminary data.</text>
</comment>
<dbReference type="InterPro" id="IPR032466">
    <property type="entry name" value="Metal_Hydrolase"/>
</dbReference>
<dbReference type="Gene3D" id="2.30.40.10">
    <property type="entry name" value="Urease, subunit C, domain 1"/>
    <property type="match status" value="1"/>
</dbReference>
<evidence type="ECO:0000313" key="2">
    <source>
        <dbReference type="EMBL" id="GAH92603.1"/>
    </source>
</evidence>
<dbReference type="CDD" id="cd01299">
    <property type="entry name" value="Met_dep_hydrolase_A"/>
    <property type="match status" value="1"/>
</dbReference>
<dbReference type="PANTHER" id="PTHR43135:SF3">
    <property type="entry name" value="ALPHA-D-RIBOSE 1-METHYLPHOSPHONATE 5-TRIPHOSPHATE DIPHOSPHATASE"/>
    <property type="match status" value="1"/>
</dbReference>
<evidence type="ECO:0000259" key="1">
    <source>
        <dbReference type="Pfam" id="PF01979"/>
    </source>
</evidence>
<protein>
    <recommendedName>
        <fullName evidence="1">Amidohydrolase-related domain-containing protein</fullName>
    </recommendedName>
</protein>
<dbReference type="Gene3D" id="3.20.20.140">
    <property type="entry name" value="Metal-dependent hydrolases"/>
    <property type="match status" value="1"/>
</dbReference>
<dbReference type="EMBL" id="BARV01001150">
    <property type="protein sequence ID" value="GAH92603.1"/>
    <property type="molecule type" value="Genomic_DNA"/>
</dbReference>
<name>X1LEQ0_9ZZZZ</name>
<feature type="domain" description="Amidohydrolase-related" evidence="1">
    <location>
        <begin position="54"/>
        <end position="375"/>
    </location>
</feature>
<dbReference type="InterPro" id="IPR051781">
    <property type="entry name" value="Metallo-dep_Hydrolase"/>
</dbReference>
<proteinExistence type="predicted"/>
<dbReference type="Pfam" id="PF01979">
    <property type="entry name" value="Amidohydro_1"/>
    <property type="match status" value="1"/>
</dbReference>
<dbReference type="SUPFAM" id="SSF51338">
    <property type="entry name" value="Composite domain of metallo-dependent hydrolases"/>
    <property type="match status" value="1"/>
</dbReference>
<dbReference type="GO" id="GO:0016810">
    <property type="term" value="F:hydrolase activity, acting on carbon-nitrogen (but not peptide) bonds"/>
    <property type="evidence" value="ECO:0007669"/>
    <property type="project" value="InterPro"/>
</dbReference>
<dbReference type="PANTHER" id="PTHR43135">
    <property type="entry name" value="ALPHA-D-RIBOSE 1-METHYLPHOSPHONATE 5-TRIPHOSPHATE DIPHOSPHATASE"/>
    <property type="match status" value="1"/>
</dbReference>
<gene>
    <name evidence="2" type="ORF">S06H3_03511</name>
</gene>
<organism evidence="2">
    <name type="scientific">marine sediment metagenome</name>
    <dbReference type="NCBI Taxonomy" id="412755"/>
    <lineage>
        <taxon>unclassified sequences</taxon>
        <taxon>metagenomes</taxon>
        <taxon>ecological metagenomes</taxon>
    </lineage>
</organism>